<feature type="region of interest" description="Disordered" evidence="1">
    <location>
        <begin position="44"/>
        <end position="83"/>
    </location>
</feature>
<sequence>MRTRRTAPRSPALRGLRPALGTLLALGLQLGACAQALATGPIADDRGLQRPASSPPTAASPSIDRAHVQPAPPTLGGNGRPQQHAALEQLRAQAEGGGKASQGPPAARKTAQRDAAWLLALLTLHGAGTPADPAAARQWFQRAHELGHPLAAAGLAWCAIDGCGSAPQPVAATPWIAALRRSDPARANYLEWLRARHLAPLQGTPRPPPPDGLLARAAAGGNPAAQVDYGLALLENNQRAAALKQFRQAAARSPAAAANAEWLSNREAGAEGVADGAAGARWLAEARRYHRGDGVPANYAEALRLYQRAANAGNAEARRMVETIFSRRAPDGGLDISWMQKLARMNLDAQGQAVPDTLAGAHAFAHDPTPLYDLVPPQWR</sequence>
<dbReference type="SMART" id="SM00671">
    <property type="entry name" value="SEL1"/>
    <property type="match status" value="2"/>
</dbReference>
<proteinExistence type="predicted"/>
<feature type="compositionally biased region" description="Low complexity" evidence="1">
    <location>
        <begin position="51"/>
        <end position="62"/>
    </location>
</feature>
<feature type="chain" id="PRO_5026676075" evidence="2">
    <location>
        <begin position="35"/>
        <end position="380"/>
    </location>
</feature>
<dbReference type="InterPro" id="IPR006597">
    <property type="entry name" value="Sel1-like"/>
</dbReference>
<dbReference type="AlphaFoldDB" id="A0A6N1X540"/>
<evidence type="ECO:0000313" key="3">
    <source>
        <dbReference type="EMBL" id="QKV52900.1"/>
    </source>
</evidence>
<dbReference type="Gene3D" id="1.25.40.10">
    <property type="entry name" value="Tetratricopeptide repeat domain"/>
    <property type="match status" value="2"/>
</dbReference>
<accession>A0A6N1X540</accession>
<feature type="region of interest" description="Disordered" evidence="1">
    <location>
        <begin position="91"/>
        <end position="110"/>
    </location>
</feature>
<name>A0A6N1X540_9BURK</name>
<dbReference type="Proteomes" id="UP000509579">
    <property type="component" value="Chromosome"/>
</dbReference>
<dbReference type="EMBL" id="CP054840">
    <property type="protein sequence ID" value="QKV52900.1"/>
    <property type="molecule type" value="Genomic_DNA"/>
</dbReference>
<dbReference type="KEGG" id="aant:HUK68_08350"/>
<dbReference type="PANTHER" id="PTHR11102">
    <property type="entry name" value="SEL-1-LIKE PROTEIN"/>
    <property type="match status" value="1"/>
</dbReference>
<dbReference type="PANTHER" id="PTHR11102:SF160">
    <property type="entry name" value="ERAD-ASSOCIATED E3 UBIQUITIN-PROTEIN LIGASE COMPONENT HRD3"/>
    <property type="match status" value="1"/>
</dbReference>
<dbReference type="Pfam" id="PF08238">
    <property type="entry name" value="Sel1"/>
    <property type="match status" value="2"/>
</dbReference>
<reference evidence="3 4" key="1">
    <citation type="submission" date="2020-06" db="EMBL/GenBank/DDBJ databases">
        <title>Acidovorax antarctica sp. nov., isolated from Corinth ice sheet soil, Antarctic Fields Peninsula.</title>
        <authorList>
            <person name="Xu Q."/>
            <person name="Peng F."/>
        </authorList>
    </citation>
    <scope>NUCLEOTIDE SEQUENCE [LARGE SCALE GENOMIC DNA]</scope>
    <source>
        <strain evidence="3 4">16-35-5</strain>
    </source>
</reference>
<dbReference type="InterPro" id="IPR050767">
    <property type="entry name" value="Sel1_AlgK"/>
</dbReference>
<evidence type="ECO:0000313" key="4">
    <source>
        <dbReference type="Proteomes" id="UP000509579"/>
    </source>
</evidence>
<evidence type="ECO:0000256" key="2">
    <source>
        <dbReference type="SAM" id="SignalP"/>
    </source>
</evidence>
<organism evidence="3 4">
    <name type="scientific">Comamonas antarctica</name>
    <dbReference type="NCBI Taxonomy" id="2743470"/>
    <lineage>
        <taxon>Bacteria</taxon>
        <taxon>Pseudomonadati</taxon>
        <taxon>Pseudomonadota</taxon>
        <taxon>Betaproteobacteria</taxon>
        <taxon>Burkholderiales</taxon>
        <taxon>Comamonadaceae</taxon>
        <taxon>Comamonas</taxon>
    </lineage>
</organism>
<dbReference type="InterPro" id="IPR011990">
    <property type="entry name" value="TPR-like_helical_dom_sf"/>
</dbReference>
<feature type="signal peptide" evidence="2">
    <location>
        <begin position="1"/>
        <end position="34"/>
    </location>
</feature>
<dbReference type="RefSeq" id="WP_175503777.1">
    <property type="nucleotide sequence ID" value="NZ_CP054840.1"/>
</dbReference>
<gene>
    <name evidence="3" type="ORF">HUK68_08350</name>
</gene>
<keyword evidence="2" id="KW-0732">Signal</keyword>
<dbReference type="SUPFAM" id="SSF81901">
    <property type="entry name" value="HCP-like"/>
    <property type="match status" value="2"/>
</dbReference>
<evidence type="ECO:0000256" key="1">
    <source>
        <dbReference type="SAM" id="MobiDB-lite"/>
    </source>
</evidence>
<keyword evidence="4" id="KW-1185">Reference proteome</keyword>
<protein>
    <submittedName>
        <fullName evidence="3">Sel1 repeat family protein</fullName>
    </submittedName>
</protein>